<evidence type="ECO:0000313" key="2">
    <source>
        <dbReference type="EMBL" id="KJV06171.1"/>
    </source>
</evidence>
<reference evidence="3" key="1">
    <citation type="submission" date="2015-03" db="EMBL/GenBank/DDBJ databases">
        <title>Draft genome sequence of a novel methanotroph (Sn10-6) isolated from flooded ricefield rhizosphere in India.</title>
        <authorList>
            <person name="Pandit P.S."/>
            <person name="Pore S.D."/>
            <person name="Arora P."/>
            <person name="Kapse N.G."/>
            <person name="Dhakephalkar P.K."/>
            <person name="Rahalkar M.C."/>
        </authorList>
    </citation>
    <scope>NUCLEOTIDE SEQUENCE [LARGE SCALE GENOMIC DNA]</scope>
    <source>
        <strain evidence="3">Sn10-6</strain>
    </source>
</reference>
<keyword evidence="3" id="KW-1185">Reference proteome</keyword>
<keyword evidence="1" id="KW-0472">Membrane</keyword>
<feature type="transmembrane region" description="Helical" evidence="1">
    <location>
        <begin position="6"/>
        <end position="27"/>
    </location>
</feature>
<organism evidence="2 3">
    <name type="scientific">Methylocucumis oryzae</name>
    <dbReference type="NCBI Taxonomy" id="1632867"/>
    <lineage>
        <taxon>Bacteria</taxon>
        <taxon>Pseudomonadati</taxon>
        <taxon>Pseudomonadota</taxon>
        <taxon>Gammaproteobacteria</taxon>
        <taxon>Methylococcales</taxon>
        <taxon>Methylococcaceae</taxon>
        <taxon>Methylocucumis</taxon>
    </lineage>
</organism>
<evidence type="ECO:0000313" key="3">
    <source>
        <dbReference type="Proteomes" id="UP000033684"/>
    </source>
</evidence>
<keyword evidence="1" id="KW-1133">Transmembrane helix</keyword>
<dbReference type="Proteomes" id="UP000033684">
    <property type="component" value="Unassembled WGS sequence"/>
</dbReference>
<dbReference type="OrthoDB" id="5571704at2"/>
<proteinExistence type="predicted"/>
<comment type="caution">
    <text evidence="2">The sequence shown here is derived from an EMBL/GenBank/DDBJ whole genome shotgun (WGS) entry which is preliminary data.</text>
</comment>
<sequence length="67" mass="7382">MSSVIVLFIVMLVIAAAAFAPLGFFIYRFNQNSDQPLGEVQHGDHPSAINDFAESVIKFVQSRLGKK</sequence>
<keyword evidence="1" id="KW-0812">Transmembrane</keyword>
<gene>
    <name evidence="2" type="ORF">VZ94_13105</name>
</gene>
<evidence type="ECO:0000256" key="1">
    <source>
        <dbReference type="SAM" id="Phobius"/>
    </source>
</evidence>
<accession>A0A0F3IHE8</accession>
<protein>
    <submittedName>
        <fullName evidence="2">Uncharacterized protein</fullName>
    </submittedName>
</protein>
<reference evidence="2 3" key="2">
    <citation type="journal article" date="2016" name="Microb. Ecol.">
        <title>Genome Characteristics of a Novel Type I Methanotroph (Sn10-6) Isolated from a Flooded Indian Rice Field.</title>
        <authorList>
            <person name="Rahalkar M.C."/>
            <person name="Pandit P.S."/>
            <person name="Dhakephalkar P.K."/>
            <person name="Pore S."/>
            <person name="Arora P."/>
            <person name="Kapse N."/>
        </authorList>
    </citation>
    <scope>NUCLEOTIDE SEQUENCE [LARGE SCALE GENOMIC DNA]</scope>
    <source>
        <strain evidence="2 3">Sn10-6</strain>
    </source>
</reference>
<name>A0A0F3IHE8_9GAMM</name>
<dbReference type="EMBL" id="LAJX01000130">
    <property type="protein sequence ID" value="KJV06171.1"/>
    <property type="molecule type" value="Genomic_DNA"/>
</dbReference>
<dbReference type="AlphaFoldDB" id="A0A0F3IHE8"/>
<dbReference type="RefSeq" id="WP_045779566.1">
    <property type="nucleotide sequence ID" value="NZ_LAJX01000130.1"/>
</dbReference>